<reference evidence="4 5" key="1">
    <citation type="submission" date="2007-06" db="EMBL/GenBank/DDBJ databases">
        <authorList>
            <person name="Shimkets L."/>
            <person name="Ferriera S."/>
            <person name="Johnson J."/>
            <person name="Kravitz S."/>
            <person name="Beeson K."/>
            <person name="Sutton G."/>
            <person name="Rogers Y.-H."/>
            <person name="Friedman R."/>
            <person name="Frazier M."/>
            <person name="Venter J.C."/>
        </authorList>
    </citation>
    <scope>NUCLEOTIDE SEQUENCE [LARGE SCALE GENOMIC DNA]</scope>
    <source>
        <strain evidence="4 5">SIR-1</strain>
    </source>
</reference>
<dbReference type="eggNOG" id="COG2885">
    <property type="taxonomic scope" value="Bacteria"/>
</dbReference>
<sequence length="225" mass="23961">MARRLLPLLAGLALACPAADVPAVAPTTSAIEAAEAPTPVIVETPAALTDPAADDDDDGIAARDDDCPAEPECVNGIADADGCPDRVPEEVAALEGTIEGLEFEHRTKATLARDSLPLLESVAAVLVAYPELELEIQAHEDTVTADQHRYMSARPTQRQAEAVADFLIQKGVAAERIQARGYGEDRPIDTNETKEGRRHNRRVDLVFTAPAWRDDPNCGLSPAAP</sequence>
<feature type="chain" id="PRO_5002697614" evidence="2">
    <location>
        <begin position="19"/>
        <end position="225"/>
    </location>
</feature>
<accession>A6G7B2</accession>
<dbReference type="PANTHER" id="PTHR30329">
    <property type="entry name" value="STATOR ELEMENT OF FLAGELLAR MOTOR COMPLEX"/>
    <property type="match status" value="1"/>
</dbReference>
<dbReference type="PROSITE" id="PS51257">
    <property type="entry name" value="PROKAR_LIPOPROTEIN"/>
    <property type="match status" value="1"/>
</dbReference>
<dbReference type="Pfam" id="PF00691">
    <property type="entry name" value="OmpA"/>
    <property type="match status" value="1"/>
</dbReference>
<dbReference type="SUPFAM" id="SSF103088">
    <property type="entry name" value="OmpA-like"/>
    <property type="match status" value="1"/>
</dbReference>
<evidence type="ECO:0000259" key="3">
    <source>
        <dbReference type="PROSITE" id="PS51123"/>
    </source>
</evidence>
<dbReference type="STRING" id="391625.PPSIR1_08676"/>
<evidence type="ECO:0000256" key="1">
    <source>
        <dbReference type="PROSITE-ProRule" id="PRU00473"/>
    </source>
</evidence>
<dbReference type="PANTHER" id="PTHR30329:SF21">
    <property type="entry name" value="LIPOPROTEIN YIAD-RELATED"/>
    <property type="match status" value="1"/>
</dbReference>
<dbReference type="InterPro" id="IPR006665">
    <property type="entry name" value="OmpA-like"/>
</dbReference>
<keyword evidence="2" id="KW-0732">Signal</keyword>
<dbReference type="CDD" id="cd07185">
    <property type="entry name" value="OmpA_C-like"/>
    <property type="match status" value="1"/>
</dbReference>
<dbReference type="PROSITE" id="PS51123">
    <property type="entry name" value="OMPA_2"/>
    <property type="match status" value="1"/>
</dbReference>
<comment type="caution">
    <text evidence="4">The sequence shown here is derived from an EMBL/GenBank/DDBJ whole genome shotgun (WGS) entry which is preliminary data.</text>
</comment>
<evidence type="ECO:0000256" key="2">
    <source>
        <dbReference type="SAM" id="SignalP"/>
    </source>
</evidence>
<dbReference type="OrthoDB" id="9805566at2"/>
<protein>
    <submittedName>
        <fullName evidence="4">OmpA domain protein</fullName>
    </submittedName>
</protein>
<name>A6G7B2_9BACT</name>
<keyword evidence="1" id="KW-0472">Membrane</keyword>
<gene>
    <name evidence="4" type="ORF">PPSIR1_08676</name>
</gene>
<organism evidence="4 5">
    <name type="scientific">Plesiocystis pacifica SIR-1</name>
    <dbReference type="NCBI Taxonomy" id="391625"/>
    <lineage>
        <taxon>Bacteria</taxon>
        <taxon>Pseudomonadati</taxon>
        <taxon>Myxococcota</taxon>
        <taxon>Polyangia</taxon>
        <taxon>Nannocystales</taxon>
        <taxon>Nannocystaceae</taxon>
        <taxon>Plesiocystis</taxon>
    </lineage>
</organism>
<dbReference type="AlphaFoldDB" id="A6G7B2"/>
<keyword evidence="5" id="KW-1185">Reference proteome</keyword>
<feature type="signal peptide" evidence="2">
    <location>
        <begin position="1"/>
        <end position="18"/>
    </location>
</feature>
<dbReference type="Proteomes" id="UP000005801">
    <property type="component" value="Unassembled WGS sequence"/>
</dbReference>
<dbReference type="InterPro" id="IPR050330">
    <property type="entry name" value="Bact_OuterMem_StrucFunc"/>
</dbReference>
<dbReference type="RefSeq" id="WP_006972607.1">
    <property type="nucleotide sequence ID" value="NZ_ABCS01000033.1"/>
</dbReference>
<dbReference type="GO" id="GO:0016020">
    <property type="term" value="C:membrane"/>
    <property type="evidence" value="ECO:0007669"/>
    <property type="project" value="UniProtKB-UniRule"/>
</dbReference>
<evidence type="ECO:0000313" key="4">
    <source>
        <dbReference type="EMBL" id="EDM78246.1"/>
    </source>
</evidence>
<feature type="domain" description="OmpA-like" evidence="3">
    <location>
        <begin position="91"/>
        <end position="211"/>
    </location>
</feature>
<evidence type="ECO:0000313" key="5">
    <source>
        <dbReference type="Proteomes" id="UP000005801"/>
    </source>
</evidence>
<dbReference type="Gene3D" id="3.30.1330.60">
    <property type="entry name" value="OmpA-like domain"/>
    <property type="match status" value="1"/>
</dbReference>
<dbReference type="EMBL" id="ABCS01000033">
    <property type="protein sequence ID" value="EDM78246.1"/>
    <property type="molecule type" value="Genomic_DNA"/>
</dbReference>
<proteinExistence type="predicted"/>
<dbReference type="InterPro" id="IPR036737">
    <property type="entry name" value="OmpA-like_sf"/>
</dbReference>